<evidence type="ECO:0000256" key="1">
    <source>
        <dbReference type="ARBA" id="ARBA00005568"/>
    </source>
</evidence>
<comment type="similarity">
    <text evidence="1">Belongs to the HpcH/HpaI aldolase family.</text>
</comment>
<dbReference type="Proteomes" id="UP000179129">
    <property type="component" value="Unassembled WGS sequence"/>
</dbReference>
<evidence type="ECO:0000313" key="6">
    <source>
        <dbReference type="Proteomes" id="UP000179129"/>
    </source>
</evidence>
<dbReference type="InterPro" id="IPR040442">
    <property type="entry name" value="Pyrv_kinase-like_dom_sf"/>
</dbReference>
<comment type="caution">
    <text evidence="5">The sequence shown here is derived from an EMBL/GenBank/DDBJ whole genome shotgun (WGS) entry which is preliminary data.</text>
</comment>
<dbReference type="InterPro" id="IPR005000">
    <property type="entry name" value="Aldolase/citrate-lyase_domain"/>
</dbReference>
<gene>
    <name evidence="5" type="ORF">A3F83_12700</name>
</gene>
<dbReference type="GO" id="GO:0046872">
    <property type="term" value="F:metal ion binding"/>
    <property type="evidence" value="ECO:0007669"/>
    <property type="project" value="UniProtKB-KW"/>
</dbReference>
<keyword evidence="3" id="KW-0456">Lyase</keyword>
<accession>A0A1F5YM23</accession>
<dbReference type="PANTHER" id="PTHR30502">
    <property type="entry name" value="2-KETO-3-DEOXY-L-RHAMNONATE ALDOLASE"/>
    <property type="match status" value="1"/>
</dbReference>
<evidence type="ECO:0000256" key="2">
    <source>
        <dbReference type="ARBA" id="ARBA00022723"/>
    </source>
</evidence>
<proteinExistence type="inferred from homology"/>
<dbReference type="Gene3D" id="3.20.20.60">
    <property type="entry name" value="Phosphoenolpyruvate-binding domains"/>
    <property type="match status" value="1"/>
</dbReference>
<keyword evidence="2" id="KW-0479">Metal-binding</keyword>
<evidence type="ECO:0000313" key="5">
    <source>
        <dbReference type="EMBL" id="OGG01017.1"/>
    </source>
</evidence>
<protein>
    <recommendedName>
        <fullName evidence="4">HpcH/HpaI aldolase/citrate lyase domain-containing protein</fullName>
    </recommendedName>
</protein>
<dbReference type="GO" id="GO:0016832">
    <property type="term" value="F:aldehyde-lyase activity"/>
    <property type="evidence" value="ECO:0007669"/>
    <property type="project" value="TreeGrafter"/>
</dbReference>
<dbReference type="AlphaFoldDB" id="A0A1F5YM23"/>
<dbReference type="GO" id="GO:0005737">
    <property type="term" value="C:cytoplasm"/>
    <property type="evidence" value="ECO:0007669"/>
    <property type="project" value="TreeGrafter"/>
</dbReference>
<dbReference type="STRING" id="1817867.A3F83_12700"/>
<dbReference type="Pfam" id="PF03328">
    <property type="entry name" value="HpcH_HpaI"/>
    <property type="match status" value="1"/>
</dbReference>
<feature type="domain" description="HpcH/HpaI aldolase/citrate lyase" evidence="4">
    <location>
        <begin position="25"/>
        <end position="235"/>
    </location>
</feature>
<organism evidence="5 6">
    <name type="scientific">Candidatus Glassbacteria bacterium RIFCSPLOWO2_12_FULL_58_11</name>
    <dbReference type="NCBI Taxonomy" id="1817867"/>
    <lineage>
        <taxon>Bacteria</taxon>
        <taxon>Candidatus Glassiibacteriota</taxon>
    </lineage>
</organism>
<sequence length="260" mass="28773">MIRQPNKLRAKLKSGKVAVGSAVHSWSPNVVEIAGYAGLDFVRIDGEHSWRRDLTAENLMRAATIADVVAILRVDKDDPYLVRKALEIGAGAVLVPNIHTPKEAEQVVKAAKFPPRGIRGYCGDCFSAYWGTKAGKEWVEWSDSEPLIGIMIEHVAAMEHIEEILSVEGLDWVLFGAADFSMSIGLGGPERYNKQVLKAMEKTIATARRHGVYVGAPTEEENIHRMVEMGVSMVEVLSDLLLLDEIWRRQVSIASMLLPK</sequence>
<reference evidence="5 6" key="1">
    <citation type="journal article" date="2016" name="Nat. Commun.">
        <title>Thousands of microbial genomes shed light on interconnected biogeochemical processes in an aquifer system.</title>
        <authorList>
            <person name="Anantharaman K."/>
            <person name="Brown C.T."/>
            <person name="Hug L.A."/>
            <person name="Sharon I."/>
            <person name="Castelle C.J."/>
            <person name="Probst A.J."/>
            <person name="Thomas B.C."/>
            <person name="Singh A."/>
            <person name="Wilkins M.J."/>
            <person name="Karaoz U."/>
            <person name="Brodie E.L."/>
            <person name="Williams K.H."/>
            <person name="Hubbard S.S."/>
            <person name="Banfield J.F."/>
        </authorList>
    </citation>
    <scope>NUCLEOTIDE SEQUENCE [LARGE SCALE GENOMIC DNA]</scope>
</reference>
<evidence type="ECO:0000259" key="4">
    <source>
        <dbReference type="Pfam" id="PF03328"/>
    </source>
</evidence>
<dbReference type="PANTHER" id="PTHR30502:SF0">
    <property type="entry name" value="PHOSPHOENOLPYRUVATE CARBOXYLASE FAMILY PROTEIN"/>
    <property type="match status" value="1"/>
</dbReference>
<dbReference type="EMBL" id="MFIX01000229">
    <property type="protein sequence ID" value="OGG01017.1"/>
    <property type="molecule type" value="Genomic_DNA"/>
</dbReference>
<dbReference type="SUPFAM" id="SSF51621">
    <property type="entry name" value="Phosphoenolpyruvate/pyruvate domain"/>
    <property type="match status" value="1"/>
</dbReference>
<name>A0A1F5YM23_9BACT</name>
<evidence type="ECO:0000256" key="3">
    <source>
        <dbReference type="ARBA" id="ARBA00023239"/>
    </source>
</evidence>
<dbReference type="InterPro" id="IPR015813">
    <property type="entry name" value="Pyrv/PenolPyrv_kinase-like_dom"/>
</dbReference>
<dbReference type="InterPro" id="IPR050251">
    <property type="entry name" value="HpcH-HpaI_aldolase"/>
</dbReference>